<keyword evidence="5" id="KW-0865">Zymogen</keyword>
<dbReference type="GO" id="GO:0004190">
    <property type="term" value="F:aspartic-type endopeptidase activity"/>
    <property type="evidence" value="ECO:0007669"/>
    <property type="project" value="UniProtKB-KW"/>
</dbReference>
<dbReference type="Gene3D" id="1.10.225.10">
    <property type="entry name" value="Saposin-like"/>
    <property type="match status" value="2"/>
</dbReference>
<evidence type="ECO:0000256" key="4">
    <source>
        <dbReference type="ARBA" id="ARBA00023054"/>
    </source>
</evidence>
<sequence>METEMSESGSGSRILGQEKGSGSGSMRAEIDTSAPFESVREAVSRFGGIGYWKPSQQKPEDMENIDIAKVEEQAVLLEKDLFVKERETLDILKELETTKGIVEELKLKLQKQAAEVNATLESSADARNETSNFDEEEKDNLENPKEEELKLKLQQQAAEVKVALESSADARNETFNFDEEKKDNLEDPNHQNLMGGLSPLPSSAPGLILLELKQAKLNLSRTTNDLADTRTSVELLNKKLEKERISLEKTRERLTTNSSKISSLEEELNQTKEKLQRAKDAEMNGGSDNPVDISRELQRLSSEAEQFKKMGDAAKSEVLRTLSEIEQTKSRIQTAEIRLIAARKMKEAARAVEAVALAEIKALSSHENSSAKSTQKPEGVTLTFEEYSSLTCKAREAEELSKTKVVDAMLQVDEANVSKMEVLKKVEEATEEIKTSKKALEEALNRVEAANKGKLAVEEALRRWRSEHGQKRRSIHNSAKFKNPHPSHHRRDSRLLDVNGLNLVSDGSTPVLKPTLSIGQILSRKLHLPEEFETGTMAEKGTMKRKVSLGQMLGKQNVDLPPSWKVDKENCQKQFSGKRKKFGFARFSLLLTKQSKKKKKPTPNLRPKVKVHHRLTYRHVIGIMDLRIGLLFLLALGAAGSIAARQMAATEIFITTAETYEISVEIMENQEQEKEIQTTNNVTRKDEVCTLCEEFASQALDYLAENKTQTEILEKLHRSCSRLTTFEQECITLVDYYSSIFFSYVSSVQSEDFCRKFNLCQEMKILSAKRNDDSCSICQRAVSEVLVKLKDPDTQCKRLVFEYGPVILANAEQFLETTDLCTVLHACKEPEDSIEQASAVLKADS</sequence>
<name>A0AAD6LL06_9ROSI</name>
<dbReference type="GO" id="GO:0006508">
    <property type="term" value="P:proteolysis"/>
    <property type="evidence" value="ECO:0007669"/>
    <property type="project" value="UniProtKB-KW"/>
</dbReference>
<dbReference type="GO" id="GO:0009903">
    <property type="term" value="P:chloroplast avoidance movement"/>
    <property type="evidence" value="ECO:0007669"/>
    <property type="project" value="TreeGrafter"/>
</dbReference>
<dbReference type="InterPro" id="IPR011001">
    <property type="entry name" value="Saposin-like"/>
</dbReference>
<keyword evidence="3" id="KW-0064">Aspartyl protease</keyword>
<organism evidence="10 11">
    <name type="scientific">Populus alba x Populus x berolinensis</name>
    <dbReference type="NCBI Taxonomy" id="444605"/>
    <lineage>
        <taxon>Eukaryota</taxon>
        <taxon>Viridiplantae</taxon>
        <taxon>Streptophyta</taxon>
        <taxon>Embryophyta</taxon>
        <taxon>Tracheophyta</taxon>
        <taxon>Spermatophyta</taxon>
        <taxon>Magnoliopsida</taxon>
        <taxon>eudicotyledons</taxon>
        <taxon>Gunneridae</taxon>
        <taxon>Pentapetalae</taxon>
        <taxon>rosids</taxon>
        <taxon>fabids</taxon>
        <taxon>Malpighiales</taxon>
        <taxon>Salicaceae</taxon>
        <taxon>Saliceae</taxon>
        <taxon>Populus</taxon>
    </lineage>
</organism>
<dbReference type="Pfam" id="PF05184">
    <property type="entry name" value="SapB_1"/>
    <property type="match status" value="1"/>
</dbReference>
<dbReference type="Pfam" id="PF03489">
    <property type="entry name" value="SapB_2"/>
    <property type="match status" value="1"/>
</dbReference>
<accession>A0AAD6LL06</accession>
<feature type="region of interest" description="Disordered" evidence="8">
    <location>
        <begin position="467"/>
        <end position="492"/>
    </location>
</feature>
<evidence type="ECO:0000256" key="8">
    <source>
        <dbReference type="SAM" id="MobiDB-lite"/>
    </source>
</evidence>
<dbReference type="EMBL" id="JAQIZT010000016">
    <property type="protein sequence ID" value="KAJ6969117.1"/>
    <property type="molecule type" value="Genomic_DNA"/>
</dbReference>
<dbReference type="Gene3D" id="1.10.287.1490">
    <property type="match status" value="1"/>
</dbReference>
<keyword evidence="2" id="KW-0645">Protease</keyword>
<feature type="region of interest" description="Disordered" evidence="8">
    <location>
        <begin position="171"/>
        <end position="192"/>
    </location>
</feature>
<dbReference type="InterPro" id="IPR008139">
    <property type="entry name" value="SaposinB_dom"/>
</dbReference>
<evidence type="ECO:0000313" key="10">
    <source>
        <dbReference type="EMBL" id="KAJ6969117.1"/>
    </source>
</evidence>
<feature type="region of interest" description="Disordered" evidence="8">
    <location>
        <begin position="250"/>
        <end position="270"/>
    </location>
</feature>
<dbReference type="PANTHER" id="PTHR32054:SF4">
    <property type="entry name" value="OS07G0677900 PROTEIN"/>
    <property type="match status" value="1"/>
</dbReference>
<dbReference type="SMART" id="SM00741">
    <property type="entry name" value="SapB"/>
    <property type="match status" value="2"/>
</dbReference>
<dbReference type="GO" id="GO:0006629">
    <property type="term" value="P:lipid metabolic process"/>
    <property type="evidence" value="ECO:0007669"/>
    <property type="project" value="InterPro"/>
</dbReference>
<keyword evidence="3" id="KW-0378">Hydrolase</keyword>
<dbReference type="InterPro" id="IPR008545">
    <property type="entry name" value="Web"/>
</dbReference>
<dbReference type="Proteomes" id="UP001164929">
    <property type="component" value="Chromosome 16"/>
</dbReference>
<evidence type="ECO:0000256" key="5">
    <source>
        <dbReference type="ARBA" id="ARBA00023145"/>
    </source>
</evidence>
<dbReference type="GO" id="GO:0005829">
    <property type="term" value="C:cytosol"/>
    <property type="evidence" value="ECO:0007669"/>
    <property type="project" value="TreeGrafter"/>
</dbReference>
<dbReference type="InterPro" id="IPR008138">
    <property type="entry name" value="SapB_2"/>
</dbReference>
<feature type="compositionally biased region" description="Basic residues" evidence="8">
    <location>
        <begin position="482"/>
        <end position="492"/>
    </location>
</feature>
<feature type="region of interest" description="Disordered" evidence="8">
    <location>
        <begin position="1"/>
        <end position="33"/>
    </location>
</feature>
<proteinExistence type="inferred from homology"/>
<evidence type="ECO:0000256" key="3">
    <source>
        <dbReference type="ARBA" id="ARBA00022750"/>
    </source>
</evidence>
<evidence type="ECO:0000256" key="1">
    <source>
        <dbReference type="ARBA" id="ARBA00005485"/>
    </source>
</evidence>
<gene>
    <name evidence="10" type="ORF">NC653_036930</name>
</gene>
<dbReference type="SUPFAM" id="SSF47862">
    <property type="entry name" value="Saposin"/>
    <property type="match status" value="2"/>
</dbReference>
<feature type="compositionally biased region" description="Basic and acidic residues" evidence="8">
    <location>
        <begin position="171"/>
        <end position="189"/>
    </location>
</feature>
<evidence type="ECO:0000256" key="7">
    <source>
        <dbReference type="SAM" id="Coils"/>
    </source>
</evidence>
<dbReference type="InterPro" id="IPR007856">
    <property type="entry name" value="SapB_1"/>
</dbReference>
<feature type="domain" description="Saposin B-type" evidence="9">
    <location>
        <begin position="685"/>
        <end position="764"/>
    </location>
</feature>
<dbReference type="Pfam" id="PF05701">
    <property type="entry name" value="WEMBL"/>
    <property type="match status" value="2"/>
</dbReference>
<feature type="region of interest" description="Disordered" evidence="8">
    <location>
        <begin position="118"/>
        <end position="144"/>
    </location>
</feature>
<comment type="similarity">
    <text evidence="1">Belongs to the WEB family.</text>
</comment>
<comment type="caution">
    <text evidence="10">The sequence shown here is derived from an EMBL/GenBank/DDBJ whole genome shotgun (WGS) entry which is preliminary data.</text>
</comment>
<evidence type="ECO:0000256" key="6">
    <source>
        <dbReference type="ARBA" id="ARBA00023157"/>
    </source>
</evidence>
<feature type="compositionally biased region" description="Low complexity" evidence="8">
    <location>
        <begin position="1"/>
        <end position="12"/>
    </location>
</feature>
<feature type="coiled-coil region" evidence="7">
    <location>
        <begin position="412"/>
        <end position="453"/>
    </location>
</feature>
<keyword evidence="11" id="KW-1185">Reference proteome</keyword>
<dbReference type="PROSITE" id="PS50015">
    <property type="entry name" value="SAP_B"/>
    <property type="match status" value="1"/>
</dbReference>
<keyword evidence="4 7" id="KW-0175">Coiled coil</keyword>
<evidence type="ECO:0000313" key="11">
    <source>
        <dbReference type="Proteomes" id="UP001164929"/>
    </source>
</evidence>
<protein>
    <submittedName>
        <fullName evidence="10">WEB family protein</fullName>
    </submittedName>
</protein>
<dbReference type="GO" id="GO:0009904">
    <property type="term" value="P:chloroplast accumulation movement"/>
    <property type="evidence" value="ECO:0007669"/>
    <property type="project" value="TreeGrafter"/>
</dbReference>
<dbReference type="PANTHER" id="PTHR32054">
    <property type="entry name" value="HEAVY CHAIN, PUTATIVE, EXPRESSED-RELATED-RELATED"/>
    <property type="match status" value="1"/>
</dbReference>
<reference evidence="10 11" key="1">
    <citation type="journal article" date="2023" name="Mol. Ecol. Resour.">
        <title>Chromosome-level genome assembly of a triploid poplar Populus alba 'Berolinensis'.</title>
        <authorList>
            <person name="Chen S."/>
            <person name="Yu Y."/>
            <person name="Wang X."/>
            <person name="Wang S."/>
            <person name="Zhang T."/>
            <person name="Zhou Y."/>
            <person name="He R."/>
            <person name="Meng N."/>
            <person name="Wang Y."/>
            <person name="Liu W."/>
            <person name="Liu Z."/>
            <person name="Liu J."/>
            <person name="Guo Q."/>
            <person name="Huang H."/>
            <person name="Sederoff R.R."/>
            <person name="Wang G."/>
            <person name="Qu G."/>
            <person name="Chen S."/>
        </authorList>
    </citation>
    <scope>NUCLEOTIDE SEQUENCE [LARGE SCALE GENOMIC DNA]</scope>
    <source>
        <strain evidence="10">SC-2020</strain>
    </source>
</reference>
<evidence type="ECO:0000259" key="9">
    <source>
        <dbReference type="PROSITE" id="PS50015"/>
    </source>
</evidence>
<dbReference type="AlphaFoldDB" id="A0AAD6LL06"/>
<keyword evidence="6" id="KW-1015">Disulfide bond</keyword>
<evidence type="ECO:0000256" key="2">
    <source>
        <dbReference type="ARBA" id="ARBA00022670"/>
    </source>
</evidence>